<dbReference type="KEGG" id="alj:G8D99_07330"/>
<evidence type="ECO:0000313" key="1">
    <source>
        <dbReference type="EMBL" id="QIO08851.1"/>
    </source>
</evidence>
<evidence type="ECO:0000313" key="2">
    <source>
        <dbReference type="Proteomes" id="UP000501939"/>
    </source>
</evidence>
<dbReference type="EMBL" id="CP049916">
    <property type="protein sequence ID" value="QIO08851.1"/>
    <property type="molecule type" value="Genomic_DNA"/>
</dbReference>
<sequence>MGKSFPNVEAGLSVDNGDLIIPTTKIYTYRKESITFNAITEFYYLRDDYSIERALER</sequence>
<dbReference type="AlphaFoldDB" id="A0A6G8S3Y7"/>
<dbReference type="Proteomes" id="UP000501939">
    <property type="component" value="Chromosome"/>
</dbReference>
<name>A0A6G8S3Y7_9GAMM</name>
<dbReference type="RefSeq" id="WP_166323975.1">
    <property type="nucleotide sequence ID" value="NZ_CP049916.1"/>
</dbReference>
<organism evidence="1 2">
    <name type="scientific">Acinetobacter lanii</name>
    <dbReference type="NCBI Taxonomy" id="2715163"/>
    <lineage>
        <taxon>Bacteria</taxon>
        <taxon>Pseudomonadati</taxon>
        <taxon>Pseudomonadota</taxon>
        <taxon>Gammaproteobacteria</taxon>
        <taxon>Moraxellales</taxon>
        <taxon>Moraxellaceae</taxon>
        <taxon>Acinetobacter</taxon>
    </lineage>
</organism>
<accession>A0A6G8S3Y7</accession>
<proteinExistence type="predicted"/>
<keyword evidence="2" id="KW-1185">Reference proteome</keyword>
<reference evidence="1 2" key="1">
    <citation type="submission" date="2020-03" db="EMBL/GenBank/DDBJ databases">
        <authorList>
            <person name="Zhu W."/>
        </authorList>
    </citation>
    <scope>NUCLEOTIDE SEQUENCE [LARGE SCALE GENOMIC DNA]</scope>
    <source>
        <strain evidence="1 2">185</strain>
    </source>
</reference>
<protein>
    <submittedName>
        <fullName evidence="1">Uncharacterized protein</fullName>
    </submittedName>
</protein>
<gene>
    <name evidence="1" type="ORF">G8D99_07330</name>
</gene>